<accession>A0A1I7KX98</accession>
<gene>
    <name evidence="2" type="ORF">SAMN05421543_12070</name>
</gene>
<dbReference type="SUPFAM" id="SSF49503">
    <property type="entry name" value="Cupredoxins"/>
    <property type="match status" value="1"/>
</dbReference>
<evidence type="ECO:0000313" key="3">
    <source>
        <dbReference type="Proteomes" id="UP000183508"/>
    </source>
</evidence>
<dbReference type="Gene3D" id="2.60.40.420">
    <property type="entry name" value="Cupredoxins - blue copper proteins"/>
    <property type="match status" value="1"/>
</dbReference>
<dbReference type="EMBL" id="FPBV01000020">
    <property type="protein sequence ID" value="SFV02047.1"/>
    <property type="molecule type" value="Genomic_DNA"/>
</dbReference>
<dbReference type="Proteomes" id="UP000183508">
    <property type="component" value="Unassembled WGS sequence"/>
</dbReference>
<evidence type="ECO:0000259" key="1">
    <source>
        <dbReference type="Pfam" id="PF06525"/>
    </source>
</evidence>
<dbReference type="OrthoDB" id="9828676at2"/>
<dbReference type="AlphaFoldDB" id="A0A1I7KX98"/>
<feature type="domain" description="Sulfocyanin-like C-terminal" evidence="1">
    <location>
        <begin position="119"/>
        <end position="208"/>
    </location>
</feature>
<keyword evidence="3" id="KW-1185">Reference proteome</keyword>
<evidence type="ECO:0000313" key="2">
    <source>
        <dbReference type="EMBL" id="SFV02047.1"/>
    </source>
</evidence>
<reference evidence="3" key="1">
    <citation type="submission" date="2016-10" db="EMBL/GenBank/DDBJ databases">
        <authorList>
            <person name="Varghese N."/>
        </authorList>
    </citation>
    <scope>NUCLEOTIDE SEQUENCE [LARGE SCALE GENOMIC DNA]</scope>
    <source>
        <strain evidence="3">DSM 17980</strain>
    </source>
</reference>
<proteinExistence type="predicted"/>
<name>A0A1I7KX98_9BACL</name>
<dbReference type="InterPro" id="IPR049544">
    <property type="entry name" value="SoxE-like_C"/>
</dbReference>
<organism evidence="2 3">
    <name type="scientific">Alicyclobacillus macrosporangiidus</name>
    <dbReference type="NCBI Taxonomy" id="392015"/>
    <lineage>
        <taxon>Bacteria</taxon>
        <taxon>Bacillati</taxon>
        <taxon>Bacillota</taxon>
        <taxon>Bacilli</taxon>
        <taxon>Bacillales</taxon>
        <taxon>Alicyclobacillaceae</taxon>
        <taxon>Alicyclobacillus</taxon>
    </lineage>
</organism>
<dbReference type="InterPro" id="IPR008972">
    <property type="entry name" value="Cupredoxin"/>
</dbReference>
<protein>
    <submittedName>
        <fullName evidence="2">Sulfocyanin (SoxE) domain-containing protein</fullName>
    </submittedName>
</protein>
<sequence>MQRSHGRPHRPIHLQLCRIAGTTVALALVALIPACTDRTSENGRTLNAAGGWASAATDLRDIPGDRLPLNPTKPELYVRQQVIADSSIQIDPARHTVRFRMTAIAPNQHHHASAVRPPTLTIPQGWQVNVVFHNDNTLHSAMLVTYDTALGAAAQDRHVIGRGAVGTTQSFLFKGRTPGRYAIVCATPGHRDGILAILNVSTDVDTPHLHDGGRTLVASS</sequence>
<dbReference type="RefSeq" id="WP_074955200.1">
    <property type="nucleotide sequence ID" value="NZ_FPBV01000020.1"/>
</dbReference>
<dbReference type="Pfam" id="PF06525">
    <property type="entry name" value="SoxE"/>
    <property type="match status" value="1"/>
</dbReference>